<dbReference type="InterPro" id="IPR018060">
    <property type="entry name" value="HTH_AraC"/>
</dbReference>
<dbReference type="PROSITE" id="PS00041">
    <property type="entry name" value="HTH_ARAC_FAMILY_1"/>
    <property type="match status" value="1"/>
</dbReference>
<dbReference type="PROSITE" id="PS01124">
    <property type="entry name" value="HTH_ARAC_FAMILY_2"/>
    <property type="match status" value="1"/>
</dbReference>
<keyword evidence="6" id="KW-1185">Reference proteome</keyword>
<accession>A0ABM5XVZ7</accession>
<name>A0ABM5XVZ7_VIBHA</name>
<keyword evidence="1" id="KW-0805">Transcription regulation</keyword>
<proteinExistence type="predicted"/>
<dbReference type="InterPro" id="IPR018062">
    <property type="entry name" value="HTH_AraC-typ_CS"/>
</dbReference>
<evidence type="ECO:0000256" key="1">
    <source>
        <dbReference type="ARBA" id="ARBA00023015"/>
    </source>
</evidence>
<organism evidence="5 6">
    <name type="scientific">Vibrio harveyi</name>
    <name type="common">Beneckea harveyi</name>
    <dbReference type="NCBI Taxonomy" id="669"/>
    <lineage>
        <taxon>Bacteria</taxon>
        <taxon>Pseudomonadati</taxon>
        <taxon>Pseudomonadota</taxon>
        <taxon>Gammaproteobacteria</taxon>
        <taxon>Vibrionales</taxon>
        <taxon>Vibrionaceae</taxon>
        <taxon>Vibrio</taxon>
    </lineage>
</organism>
<dbReference type="InterPro" id="IPR009057">
    <property type="entry name" value="Homeodomain-like_sf"/>
</dbReference>
<dbReference type="PANTHER" id="PTHR43280">
    <property type="entry name" value="ARAC-FAMILY TRANSCRIPTIONAL REGULATOR"/>
    <property type="match status" value="1"/>
</dbReference>
<sequence>MEEQVKAYWLGKTVESLPSTFRSELLTFFSVIESYNDISILSDKEFTHFFYYAEPKHEHLHKSIITLCENLDKKLLVIHDKTNPITLPPEHITAEYYHVESNNASEWLSQIKLRYFSTTMSSEAVLSGDLVLKKNGKPNFSDVVSYIANNAHKDLREEEAAALCHYSPNYFSKLFHRKVGMCFRDYITEKRISLAKKMLTEEDSMKIAYIAYQCGYRDVSYFSRIFKKKTGLSPASYRQQF</sequence>
<feature type="domain" description="HTH araC/xylS-type" evidence="4">
    <location>
        <begin position="141"/>
        <end position="240"/>
    </location>
</feature>
<protein>
    <submittedName>
        <fullName evidence="5">AraC family transcriptional regulator</fullName>
    </submittedName>
</protein>
<dbReference type="InterPro" id="IPR020449">
    <property type="entry name" value="Tscrpt_reg_AraC-type_HTH"/>
</dbReference>
<dbReference type="EMBL" id="CP014038">
    <property type="protein sequence ID" value="AMF97337.1"/>
    <property type="molecule type" value="Genomic_DNA"/>
</dbReference>
<evidence type="ECO:0000259" key="4">
    <source>
        <dbReference type="PROSITE" id="PS01124"/>
    </source>
</evidence>
<reference evidence="5" key="1">
    <citation type="submission" date="2018-01" db="EMBL/GenBank/DDBJ databases">
        <title>FDA dAtabase for Regulatory Grade micrObial Sequences (FDA-ARGOS): Supporting development and validation of Infectious Disease Dx tests.</title>
        <authorList>
            <person name="Hoffmann M."/>
            <person name="Allard M."/>
            <person name="Evans P."/>
            <person name="Brown E."/>
            <person name="Tallon L."/>
            <person name="Sadzewicz L."/>
            <person name="Sengamalay N."/>
            <person name="Ott S."/>
            <person name="Godinez A."/>
            <person name="Nagaraj S."/>
            <person name="Vyas G."/>
            <person name="Aluvathingal J."/>
            <person name="Nadendla S."/>
            <person name="Geyer C."/>
            <person name="Sichtig H."/>
        </authorList>
    </citation>
    <scope>NUCLEOTIDE SEQUENCE</scope>
    <source>
        <strain evidence="5">FDAARGOS_107</strain>
    </source>
</reference>
<dbReference type="SMART" id="SM00342">
    <property type="entry name" value="HTH_ARAC"/>
    <property type="match status" value="1"/>
</dbReference>
<gene>
    <name evidence="5" type="ORF">AL538_06015</name>
</gene>
<keyword evidence="2" id="KW-0238">DNA-binding</keyword>
<keyword evidence="3" id="KW-0804">Transcription</keyword>
<dbReference type="PRINTS" id="PR00032">
    <property type="entry name" value="HTHARAC"/>
</dbReference>
<dbReference type="PANTHER" id="PTHR43280:SF2">
    <property type="entry name" value="HTH-TYPE TRANSCRIPTIONAL REGULATOR EXSA"/>
    <property type="match status" value="1"/>
</dbReference>
<dbReference type="Gene3D" id="1.10.10.60">
    <property type="entry name" value="Homeodomain-like"/>
    <property type="match status" value="2"/>
</dbReference>
<dbReference type="SUPFAM" id="SSF46689">
    <property type="entry name" value="Homeodomain-like"/>
    <property type="match status" value="2"/>
</dbReference>
<evidence type="ECO:0000256" key="2">
    <source>
        <dbReference type="ARBA" id="ARBA00023125"/>
    </source>
</evidence>
<evidence type="ECO:0000313" key="6">
    <source>
        <dbReference type="Proteomes" id="UP000067422"/>
    </source>
</evidence>
<evidence type="ECO:0000313" key="5">
    <source>
        <dbReference type="EMBL" id="AMF97337.1"/>
    </source>
</evidence>
<dbReference type="Pfam" id="PF12833">
    <property type="entry name" value="HTH_18"/>
    <property type="match status" value="1"/>
</dbReference>
<dbReference type="RefSeq" id="WP_029790384.1">
    <property type="nucleotide sequence ID" value="NZ_CAWUCB010000063.1"/>
</dbReference>
<evidence type="ECO:0000256" key="3">
    <source>
        <dbReference type="ARBA" id="ARBA00023163"/>
    </source>
</evidence>
<dbReference type="Proteomes" id="UP000067422">
    <property type="component" value="Chromosome 1"/>
</dbReference>